<protein>
    <recommendedName>
        <fullName evidence="7">Zn(2)-C6 fungal-type domain-containing protein</fullName>
    </recommendedName>
</protein>
<dbReference type="Gene3D" id="4.10.240.10">
    <property type="entry name" value="Zn(2)-C6 fungal-type DNA-binding domain"/>
    <property type="match status" value="1"/>
</dbReference>
<gene>
    <name evidence="8" type="ORF">A0H81_03079</name>
</gene>
<dbReference type="InterPro" id="IPR001138">
    <property type="entry name" value="Zn2Cys6_DnaBD"/>
</dbReference>
<evidence type="ECO:0000313" key="8">
    <source>
        <dbReference type="EMBL" id="OBZ76965.1"/>
    </source>
</evidence>
<dbReference type="InterPro" id="IPR036864">
    <property type="entry name" value="Zn2-C6_fun-type_DNA-bd_sf"/>
</dbReference>
<dbReference type="GO" id="GO:0000981">
    <property type="term" value="F:DNA-binding transcription factor activity, RNA polymerase II-specific"/>
    <property type="evidence" value="ECO:0007669"/>
    <property type="project" value="InterPro"/>
</dbReference>
<feature type="region of interest" description="Disordered" evidence="6">
    <location>
        <begin position="104"/>
        <end position="127"/>
    </location>
</feature>
<dbReference type="OrthoDB" id="39175at2759"/>
<evidence type="ECO:0000259" key="7">
    <source>
        <dbReference type="PROSITE" id="PS50048"/>
    </source>
</evidence>
<dbReference type="CDD" id="cd00067">
    <property type="entry name" value="GAL4"/>
    <property type="match status" value="1"/>
</dbReference>
<dbReference type="GO" id="GO:0005634">
    <property type="term" value="C:nucleus"/>
    <property type="evidence" value="ECO:0007669"/>
    <property type="project" value="UniProtKB-SubCell"/>
</dbReference>
<feature type="compositionally biased region" description="Low complexity" evidence="6">
    <location>
        <begin position="104"/>
        <end position="115"/>
    </location>
</feature>
<evidence type="ECO:0000256" key="2">
    <source>
        <dbReference type="ARBA" id="ARBA00022723"/>
    </source>
</evidence>
<dbReference type="EMBL" id="LUGG01000003">
    <property type="protein sequence ID" value="OBZ76965.1"/>
    <property type="molecule type" value="Genomic_DNA"/>
</dbReference>
<keyword evidence="4" id="KW-0804">Transcription</keyword>
<evidence type="ECO:0000313" key="9">
    <source>
        <dbReference type="Proteomes" id="UP000092993"/>
    </source>
</evidence>
<keyword evidence="5" id="KW-0539">Nucleus</keyword>
<evidence type="ECO:0000256" key="6">
    <source>
        <dbReference type="SAM" id="MobiDB-lite"/>
    </source>
</evidence>
<proteinExistence type="predicted"/>
<evidence type="ECO:0000256" key="1">
    <source>
        <dbReference type="ARBA" id="ARBA00004123"/>
    </source>
</evidence>
<dbReference type="SUPFAM" id="SSF57701">
    <property type="entry name" value="Zn2/Cys6 DNA-binding domain"/>
    <property type="match status" value="1"/>
</dbReference>
<comment type="subcellular location">
    <subcellularLocation>
        <location evidence="1">Nucleus</location>
    </subcellularLocation>
</comment>
<reference evidence="8 9" key="1">
    <citation type="submission" date="2016-03" db="EMBL/GenBank/DDBJ databases">
        <title>Whole genome sequencing of Grifola frondosa 9006-11.</title>
        <authorList>
            <person name="Min B."/>
            <person name="Park H."/>
            <person name="Kim J.-G."/>
            <person name="Cho H."/>
            <person name="Oh Y.-L."/>
            <person name="Kong W.-S."/>
            <person name="Choi I.-G."/>
        </authorList>
    </citation>
    <scope>NUCLEOTIDE SEQUENCE [LARGE SCALE GENOMIC DNA]</scope>
    <source>
        <strain evidence="8 9">9006-11</strain>
    </source>
</reference>
<sequence length="167" mass="19077">MTSFRELSIYENPPANSCPNHCCAAPYDPLTHFKSRSCRQERCASGFENIWPWEIPKHWDLTFLLESSNMSAASTGCGRRRVRLRELWAASNIECAILTNDMSSTQANTSNQNNDTSDEEYETPRTPRRTPMACQFCRGRKLKCDGRQTCANCQRRGIPCTYVPVQK</sequence>
<dbReference type="AlphaFoldDB" id="A0A1C7MJ56"/>
<evidence type="ECO:0000256" key="5">
    <source>
        <dbReference type="ARBA" id="ARBA00023242"/>
    </source>
</evidence>
<feature type="domain" description="Zn(2)-C6 fungal-type" evidence="7">
    <location>
        <begin position="133"/>
        <end position="162"/>
    </location>
</feature>
<keyword evidence="2" id="KW-0479">Metal-binding</keyword>
<evidence type="ECO:0000256" key="4">
    <source>
        <dbReference type="ARBA" id="ARBA00023163"/>
    </source>
</evidence>
<organism evidence="8 9">
    <name type="scientific">Grifola frondosa</name>
    <name type="common">Maitake</name>
    <name type="synonym">Polyporus frondosus</name>
    <dbReference type="NCBI Taxonomy" id="5627"/>
    <lineage>
        <taxon>Eukaryota</taxon>
        <taxon>Fungi</taxon>
        <taxon>Dikarya</taxon>
        <taxon>Basidiomycota</taxon>
        <taxon>Agaricomycotina</taxon>
        <taxon>Agaricomycetes</taxon>
        <taxon>Polyporales</taxon>
        <taxon>Grifolaceae</taxon>
        <taxon>Grifola</taxon>
    </lineage>
</organism>
<dbReference type="PANTHER" id="PTHR47338">
    <property type="entry name" value="ZN(II)2CYS6 TRANSCRIPTION FACTOR (EUROFUNG)-RELATED"/>
    <property type="match status" value="1"/>
</dbReference>
<accession>A0A1C7MJ56</accession>
<dbReference type="PROSITE" id="PS00463">
    <property type="entry name" value="ZN2_CY6_FUNGAL_1"/>
    <property type="match status" value="1"/>
</dbReference>
<dbReference type="STRING" id="5627.A0A1C7MJ56"/>
<dbReference type="GO" id="GO:0008270">
    <property type="term" value="F:zinc ion binding"/>
    <property type="evidence" value="ECO:0007669"/>
    <property type="project" value="InterPro"/>
</dbReference>
<dbReference type="PANTHER" id="PTHR47338:SF27">
    <property type="entry name" value="ZN(II)2CYS6 TRANSCRIPTION FACTOR (EUROFUNG)"/>
    <property type="match status" value="1"/>
</dbReference>
<dbReference type="SMART" id="SM00066">
    <property type="entry name" value="GAL4"/>
    <property type="match status" value="1"/>
</dbReference>
<dbReference type="Proteomes" id="UP000092993">
    <property type="component" value="Unassembled WGS sequence"/>
</dbReference>
<comment type="caution">
    <text evidence="8">The sequence shown here is derived from an EMBL/GenBank/DDBJ whole genome shotgun (WGS) entry which is preliminary data.</text>
</comment>
<evidence type="ECO:0000256" key="3">
    <source>
        <dbReference type="ARBA" id="ARBA00023015"/>
    </source>
</evidence>
<keyword evidence="3" id="KW-0805">Transcription regulation</keyword>
<dbReference type="PROSITE" id="PS50048">
    <property type="entry name" value="ZN2_CY6_FUNGAL_2"/>
    <property type="match status" value="1"/>
</dbReference>
<name>A0A1C7MJ56_GRIFR</name>
<dbReference type="InterPro" id="IPR050815">
    <property type="entry name" value="TF_fung"/>
</dbReference>
<dbReference type="Pfam" id="PF00172">
    <property type="entry name" value="Zn_clus"/>
    <property type="match status" value="1"/>
</dbReference>
<keyword evidence="9" id="KW-1185">Reference proteome</keyword>